<gene>
    <name evidence="2" type="ORF">SNE25_18225</name>
</gene>
<protein>
    <submittedName>
        <fullName evidence="2">Zinc-ribbon domain-containing protein</fullName>
    </submittedName>
</protein>
<keyword evidence="1" id="KW-0472">Membrane</keyword>
<accession>A0ABZ0TDG9</accession>
<proteinExistence type="predicted"/>
<feature type="transmembrane region" description="Helical" evidence="1">
    <location>
        <begin position="85"/>
        <end position="106"/>
    </location>
</feature>
<organism evidence="2 3">
    <name type="scientific">Mucilaginibacter sabulilitoris</name>
    <dbReference type="NCBI Taxonomy" id="1173583"/>
    <lineage>
        <taxon>Bacteria</taxon>
        <taxon>Pseudomonadati</taxon>
        <taxon>Bacteroidota</taxon>
        <taxon>Sphingobacteriia</taxon>
        <taxon>Sphingobacteriales</taxon>
        <taxon>Sphingobacteriaceae</taxon>
        <taxon>Mucilaginibacter</taxon>
    </lineage>
</organism>
<keyword evidence="1" id="KW-0812">Transmembrane</keyword>
<name>A0ABZ0TDG9_9SPHI</name>
<evidence type="ECO:0000256" key="1">
    <source>
        <dbReference type="SAM" id="Phobius"/>
    </source>
</evidence>
<dbReference type="EMBL" id="CP139558">
    <property type="protein sequence ID" value="WPU91256.1"/>
    <property type="molecule type" value="Genomic_DNA"/>
</dbReference>
<keyword evidence="3" id="KW-1185">Reference proteome</keyword>
<evidence type="ECO:0000313" key="2">
    <source>
        <dbReference type="EMBL" id="WPU91256.1"/>
    </source>
</evidence>
<dbReference type="Proteomes" id="UP001324380">
    <property type="component" value="Chromosome"/>
</dbReference>
<dbReference type="RefSeq" id="WP_321560423.1">
    <property type="nucleotide sequence ID" value="NZ_CP139558.1"/>
</dbReference>
<evidence type="ECO:0000313" key="3">
    <source>
        <dbReference type="Proteomes" id="UP001324380"/>
    </source>
</evidence>
<reference evidence="2 3" key="1">
    <citation type="submission" date="2023-11" db="EMBL/GenBank/DDBJ databases">
        <title>Analysis of the Genomes of Mucilaginibacter gossypii cycad 4 and M. sabulilitoris SNA2: microbes with the potential for plant growth promotion.</title>
        <authorList>
            <person name="Hirsch A.M."/>
            <person name="Humm E."/>
            <person name="Rubbi M."/>
            <person name="Del Vecchio G."/>
            <person name="Ha S.M."/>
            <person name="Pellegrini M."/>
            <person name="Gunsalus R.P."/>
        </authorList>
    </citation>
    <scope>NUCLEOTIDE SEQUENCE [LARGE SCALE GENOMIC DNA]</scope>
    <source>
        <strain evidence="2 3">SNA2</strain>
    </source>
</reference>
<sequence>MIIYGMRASLQKTEPLADNCPNCNTSGSVQMNVFQRYAHIFWIPVFPIGKTGVSQCTSCQQILKQKEMPASIKLGYENLKTHTKIPVWTFSGLLIIALAIAGFAIADKQKASKVSKMLTSLHKDDVLEVKVKDDQYTLFKVDHVTGNLVYVAFNKFQTNMESSIDDLKDKEFDNSVIKEFPVSQLISNKDFEVIDIDRK</sequence>
<keyword evidence="1" id="KW-1133">Transmembrane helix</keyword>